<name>A0ABS1HJI1_9BACT</name>
<dbReference type="InterPro" id="IPR048020">
    <property type="entry name" value="Transpos_IS3"/>
</dbReference>
<dbReference type="InterPro" id="IPR001584">
    <property type="entry name" value="Integrase_cat-core"/>
</dbReference>
<reference evidence="2 3" key="1">
    <citation type="submission" date="2021-01" db="EMBL/GenBank/DDBJ databases">
        <title>Carboxyliciviraga sp.nov., isolated from coastal sediments.</title>
        <authorList>
            <person name="Lu D."/>
            <person name="Zhang T."/>
        </authorList>
    </citation>
    <scope>NUCLEOTIDE SEQUENCE [LARGE SCALE GENOMIC DNA]</scope>
    <source>
        <strain evidence="2 3">N1Y132</strain>
    </source>
</reference>
<feature type="domain" description="Integrase catalytic" evidence="1">
    <location>
        <begin position="120"/>
        <end position="255"/>
    </location>
</feature>
<dbReference type="SUPFAM" id="SSF53098">
    <property type="entry name" value="Ribonuclease H-like"/>
    <property type="match status" value="1"/>
</dbReference>
<dbReference type="Proteomes" id="UP000605676">
    <property type="component" value="Unassembled WGS sequence"/>
</dbReference>
<dbReference type="Pfam" id="PF00665">
    <property type="entry name" value="rve"/>
    <property type="match status" value="1"/>
</dbReference>
<dbReference type="PANTHER" id="PTHR46889:SF5">
    <property type="entry name" value="INTEGRASE PROTEIN"/>
    <property type="match status" value="1"/>
</dbReference>
<dbReference type="EMBL" id="JAENRR010000022">
    <property type="protein sequence ID" value="MBK3517838.1"/>
    <property type="molecule type" value="Genomic_DNA"/>
</dbReference>
<organism evidence="2 3">
    <name type="scientific">Carboxylicivirga marina</name>
    <dbReference type="NCBI Taxonomy" id="2800988"/>
    <lineage>
        <taxon>Bacteria</taxon>
        <taxon>Pseudomonadati</taxon>
        <taxon>Bacteroidota</taxon>
        <taxon>Bacteroidia</taxon>
        <taxon>Marinilabiliales</taxon>
        <taxon>Marinilabiliaceae</taxon>
        <taxon>Carboxylicivirga</taxon>
    </lineage>
</organism>
<accession>A0ABS1HJI1</accession>
<evidence type="ECO:0000313" key="3">
    <source>
        <dbReference type="Proteomes" id="UP000605676"/>
    </source>
</evidence>
<evidence type="ECO:0000259" key="1">
    <source>
        <dbReference type="PROSITE" id="PS50994"/>
    </source>
</evidence>
<dbReference type="NCBIfam" id="NF033516">
    <property type="entry name" value="transpos_IS3"/>
    <property type="match status" value="1"/>
</dbReference>
<keyword evidence="3" id="KW-1185">Reference proteome</keyword>
<dbReference type="InterPro" id="IPR050900">
    <property type="entry name" value="Transposase_IS3/IS150/IS904"/>
</dbReference>
<comment type="caution">
    <text evidence="2">The sequence shown here is derived from an EMBL/GenBank/DDBJ whole genome shotgun (WGS) entry which is preliminary data.</text>
</comment>
<dbReference type="InterPro" id="IPR036397">
    <property type="entry name" value="RNaseH_sf"/>
</dbReference>
<evidence type="ECO:0000313" key="2">
    <source>
        <dbReference type="EMBL" id="MBK3517838.1"/>
    </source>
</evidence>
<gene>
    <name evidence="2" type="ORF">JIV24_10890</name>
</gene>
<proteinExistence type="predicted"/>
<protein>
    <submittedName>
        <fullName evidence="2">IS3 family transposase</fullName>
    </submittedName>
</protein>
<dbReference type="PANTHER" id="PTHR46889">
    <property type="entry name" value="TRANSPOSASE INSF FOR INSERTION SEQUENCE IS3B-RELATED"/>
    <property type="match status" value="1"/>
</dbReference>
<sequence>MNQKKVWHQTVEELRKVYPKVGVERLCGLFGKTRHAYYDKLWFSNKRESEQMMVLEMVKMMRREMPKLGTRKLMFLLQPFMETHSIKMGRDALHGLLQDHNLIIQNKKRYARTTNSNHWYRKYPNLINGLCVEESERLWVSDITYISIAGGFSYLSLITDAYSKKIVGHCLYKTLESIGCVIALEMALRNREKDTSLIHHSDRGIQYCCHDYVNILNKESVKISMTESGSPYDNAIAERVNGILKTEFGLDKTFN</sequence>
<dbReference type="Gene3D" id="3.30.420.10">
    <property type="entry name" value="Ribonuclease H-like superfamily/Ribonuclease H"/>
    <property type="match status" value="1"/>
</dbReference>
<dbReference type="PROSITE" id="PS50994">
    <property type="entry name" value="INTEGRASE"/>
    <property type="match status" value="1"/>
</dbReference>
<dbReference type="InterPro" id="IPR012337">
    <property type="entry name" value="RNaseH-like_sf"/>
</dbReference>